<keyword evidence="9" id="KW-1185">Reference proteome</keyword>
<feature type="domain" description="FAD dependent oxidoreductase" evidence="7">
    <location>
        <begin position="13"/>
        <end position="383"/>
    </location>
</feature>
<dbReference type="OrthoDB" id="2219495at2759"/>
<evidence type="ECO:0000256" key="1">
    <source>
        <dbReference type="ARBA" id="ARBA00001974"/>
    </source>
</evidence>
<dbReference type="InterPro" id="IPR036188">
    <property type="entry name" value="FAD/NAD-bd_sf"/>
</dbReference>
<dbReference type="Pfam" id="PF01266">
    <property type="entry name" value="DAO"/>
    <property type="match status" value="1"/>
</dbReference>
<evidence type="ECO:0000256" key="3">
    <source>
        <dbReference type="ARBA" id="ARBA00022630"/>
    </source>
</evidence>
<dbReference type="GO" id="GO:0008115">
    <property type="term" value="F:sarcosine oxidase activity"/>
    <property type="evidence" value="ECO:0007669"/>
    <property type="project" value="TreeGrafter"/>
</dbReference>
<evidence type="ECO:0000256" key="4">
    <source>
        <dbReference type="ARBA" id="ARBA00022827"/>
    </source>
</evidence>
<dbReference type="InterPro" id="IPR045170">
    <property type="entry name" value="MTOX"/>
</dbReference>
<evidence type="ECO:0000256" key="5">
    <source>
        <dbReference type="ARBA" id="ARBA00023002"/>
    </source>
</evidence>
<keyword evidence="5" id="KW-0560">Oxidoreductase</keyword>
<dbReference type="EMBL" id="JAADJG010000070">
    <property type="protein sequence ID" value="KAF4456032.1"/>
    <property type="molecule type" value="Genomic_DNA"/>
</dbReference>
<evidence type="ECO:0000256" key="2">
    <source>
        <dbReference type="ARBA" id="ARBA00010989"/>
    </source>
</evidence>
<dbReference type="AlphaFoldDB" id="A0A8H4PCU7"/>
<comment type="cofactor">
    <cofactor evidence="1">
        <name>FAD</name>
        <dbReference type="ChEBI" id="CHEBI:57692"/>
    </cofactor>
</comment>
<reference evidence="8" key="1">
    <citation type="submission" date="2020-01" db="EMBL/GenBank/DDBJ databases">
        <title>Identification and distribution of gene clusters putatively required for synthesis of sphingolipid metabolism inhibitors in phylogenetically diverse species of the filamentous fungus Fusarium.</title>
        <authorList>
            <person name="Kim H.-S."/>
            <person name="Busman M."/>
            <person name="Brown D.W."/>
            <person name="Divon H."/>
            <person name="Uhlig S."/>
            <person name="Proctor R.H."/>
        </authorList>
    </citation>
    <scope>NUCLEOTIDE SEQUENCE</scope>
    <source>
        <strain evidence="8">NRRL 53441</strain>
    </source>
</reference>
<comment type="similarity">
    <text evidence="2">Belongs to the MSOX/MTOX family.</text>
</comment>
<evidence type="ECO:0000259" key="7">
    <source>
        <dbReference type="Pfam" id="PF01266"/>
    </source>
</evidence>
<dbReference type="GO" id="GO:0004657">
    <property type="term" value="F:proline dehydrogenase activity"/>
    <property type="evidence" value="ECO:0007669"/>
    <property type="project" value="TreeGrafter"/>
</dbReference>
<dbReference type="Gene3D" id="3.50.50.60">
    <property type="entry name" value="FAD/NAD(P)-binding domain"/>
    <property type="match status" value="1"/>
</dbReference>
<dbReference type="SUPFAM" id="SSF51905">
    <property type="entry name" value="FAD/NAD(P)-binding domain"/>
    <property type="match status" value="1"/>
</dbReference>
<dbReference type="SUPFAM" id="SSF54373">
    <property type="entry name" value="FAD-linked reductases, C-terminal domain"/>
    <property type="match status" value="1"/>
</dbReference>
<dbReference type="PANTHER" id="PTHR10961:SF45">
    <property type="entry name" value="FAD DEPENDENT OXIDOREDUCTASE DOMAIN-CONTAINING PROTEIN-RELATED"/>
    <property type="match status" value="1"/>
</dbReference>
<dbReference type="GO" id="GO:0050031">
    <property type="term" value="F:L-pipecolate oxidase activity"/>
    <property type="evidence" value="ECO:0007669"/>
    <property type="project" value="TreeGrafter"/>
</dbReference>
<dbReference type="GO" id="GO:0050660">
    <property type="term" value="F:flavin adenine dinucleotide binding"/>
    <property type="evidence" value="ECO:0007669"/>
    <property type="project" value="InterPro"/>
</dbReference>
<sequence length="431" mass="47151">MTSRKPVSKNESIVIVGAGVFGLSTALELKKRGYRHVTVLDRYLPPVVDGSSVDISRVIRVEYADPFYGKMATEALDGWTGQYSDHYHQSGFVMLTNSSGNSFVEQSKNSNKTLGGTLEEYENAHDIRKQFPAVQAKLDGMKAYCNKTGGWADAESSIRQLATECSLAGVSFITGARGRVLSLRYSGNKVTGVNVAEGDPIPAVQVILATGAWSNRLLPISHASSGSGQPVGFVRLTPDEAKRLAEMPVIIDLSTGVFVFPPTPKTHILKIARHGYGWATEVEVTDPLGQTRIVSSPKRDESNASANYLPDDALEALREGLQQLVPEIGDREWLRTRLCWYSDTPEGDFIVDYHPAREGLFLATGGAGHGFKFLPVLGKYITDCFEDKASKELRHKWRLRAPTGQDMVKQGDGSRGGPPLRKLTRAEQAKL</sequence>
<accession>A0A8H4PCU7</accession>
<dbReference type="Proteomes" id="UP000605986">
    <property type="component" value="Unassembled WGS sequence"/>
</dbReference>
<evidence type="ECO:0000313" key="8">
    <source>
        <dbReference type="EMBL" id="KAF4456032.1"/>
    </source>
</evidence>
<keyword evidence="4" id="KW-0274">FAD</keyword>
<gene>
    <name evidence="8" type="ORF">F53441_1753</name>
</gene>
<comment type="caution">
    <text evidence="8">The sequence shown here is derived from an EMBL/GenBank/DDBJ whole genome shotgun (WGS) entry which is preliminary data.</text>
</comment>
<evidence type="ECO:0000256" key="6">
    <source>
        <dbReference type="SAM" id="MobiDB-lite"/>
    </source>
</evidence>
<proteinExistence type="inferred from homology"/>
<name>A0A8H4PCU7_9HYPO</name>
<organism evidence="8 9">
    <name type="scientific">Fusarium austroafricanum</name>
    <dbReference type="NCBI Taxonomy" id="2364996"/>
    <lineage>
        <taxon>Eukaryota</taxon>
        <taxon>Fungi</taxon>
        <taxon>Dikarya</taxon>
        <taxon>Ascomycota</taxon>
        <taxon>Pezizomycotina</taxon>
        <taxon>Sordariomycetes</taxon>
        <taxon>Hypocreomycetidae</taxon>
        <taxon>Hypocreales</taxon>
        <taxon>Nectriaceae</taxon>
        <taxon>Fusarium</taxon>
        <taxon>Fusarium concolor species complex</taxon>
    </lineage>
</organism>
<dbReference type="PANTHER" id="PTHR10961">
    <property type="entry name" value="PEROXISOMAL SARCOSINE OXIDASE"/>
    <property type="match status" value="1"/>
</dbReference>
<dbReference type="Gene3D" id="3.30.9.10">
    <property type="entry name" value="D-Amino Acid Oxidase, subunit A, domain 2"/>
    <property type="match status" value="1"/>
</dbReference>
<dbReference type="InterPro" id="IPR006076">
    <property type="entry name" value="FAD-dep_OxRdtase"/>
</dbReference>
<evidence type="ECO:0000313" key="9">
    <source>
        <dbReference type="Proteomes" id="UP000605986"/>
    </source>
</evidence>
<keyword evidence="3" id="KW-0285">Flavoprotein</keyword>
<feature type="region of interest" description="Disordered" evidence="6">
    <location>
        <begin position="404"/>
        <end position="431"/>
    </location>
</feature>
<protein>
    <recommendedName>
        <fullName evidence="7">FAD dependent oxidoreductase domain-containing protein</fullName>
    </recommendedName>
</protein>